<dbReference type="InterPro" id="IPR010332">
    <property type="entry name" value="ATPase_terminase-su_N"/>
</dbReference>
<feature type="domain" description="Terminase ATPase subunit N-terminal" evidence="4">
    <location>
        <begin position="15"/>
        <end position="57"/>
    </location>
</feature>
<dbReference type="Pfam" id="PF06056">
    <property type="entry name" value="Terminase_5"/>
    <property type="match status" value="1"/>
</dbReference>
<evidence type="ECO:0000256" key="1">
    <source>
        <dbReference type="ARBA" id="ARBA00022612"/>
    </source>
</evidence>
<feature type="compositionally biased region" description="Basic residues" evidence="3">
    <location>
        <begin position="61"/>
        <end position="70"/>
    </location>
</feature>
<dbReference type="Gene3D" id="1.10.10.60">
    <property type="entry name" value="Homeodomain-like"/>
    <property type="match status" value="1"/>
</dbReference>
<keyword evidence="1" id="KW-1188">Viral release from host cell</keyword>
<dbReference type="SUPFAM" id="SSF46689">
    <property type="entry name" value="Homeodomain-like"/>
    <property type="match status" value="1"/>
</dbReference>
<dbReference type="Gene3D" id="1.10.10.1400">
    <property type="entry name" value="Terminase, small subunit, N-terminal DNA-binding domain, HTH motif"/>
    <property type="match status" value="1"/>
</dbReference>
<dbReference type="EMBL" id="BK015818">
    <property type="protein sequence ID" value="DAE26431.1"/>
    <property type="molecule type" value="Genomic_DNA"/>
</dbReference>
<dbReference type="InterPro" id="IPR052404">
    <property type="entry name" value="SPP1-like_terminase"/>
</dbReference>
<dbReference type="PANTHER" id="PTHR41328">
    <property type="entry name" value="TERMINASE SMALL SUBUNIT-RELATED"/>
    <property type="match status" value="1"/>
</dbReference>
<evidence type="ECO:0000256" key="3">
    <source>
        <dbReference type="SAM" id="MobiDB-lite"/>
    </source>
</evidence>
<keyword evidence="2" id="KW-0231">Viral genome packaging</keyword>
<evidence type="ECO:0000313" key="5">
    <source>
        <dbReference type="EMBL" id="DAE26431.1"/>
    </source>
</evidence>
<accession>A0A8S5R4R0</accession>
<name>A0A8S5R4R0_9CAUD</name>
<organism evidence="5">
    <name type="scientific">Siphoviridae sp. ctr4Z12</name>
    <dbReference type="NCBI Taxonomy" id="2827280"/>
    <lineage>
        <taxon>Viruses</taxon>
        <taxon>Duplodnaviria</taxon>
        <taxon>Heunggongvirae</taxon>
        <taxon>Uroviricota</taxon>
        <taxon>Caudoviricetes</taxon>
    </lineage>
</organism>
<dbReference type="InterPro" id="IPR009057">
    <property type="entry name" value="Homeodomain-like_sf"/>
</dbReference>
<sequence length="282" mass="32347">MRLFFRGEGGEMSDVKIKAEADYMSGMKYKDIAEKYNVSMNTVKSWKKRYAWDRSGDAKKGAHKNTKRVHTKSDSKGCKMSGSSPPPSEEVVNLADNSDLTEKQRLFCIYYIRSFNATKAYMKAYDCEYETAAAAGSRMLRNVKVKEEINNLKQGRLNREMLSEEDIVQKYIDILYADAKDYIDPKRNKINLNNPFADGTLVKKVSFGKTDSVELLDKMKALQWLADHMSLATEKQKAEIELLKAKAEDSSRADEEQLQEKENNVEEILKQLHDVHPDEVME</sequence>
<evidence type="ECO:0000259" key="4">
    <source>
        <dbReference type="Pfam" id="PF06056"/>
    </source>
</evidence>
<dbReference type="PANTHER" id="PTHR41328:SF3">
    <property type="entry name" value="PBSX PHAGE TERMINASE SMALL SUBUNIT"/>
    <property type="match status" value="1"/>
</dbReference>
<evidence type="ECO:0000256" key="2">
    <source>
        <dbReference type="ARBA" id="ARBA00023219"/>
    </source>
</evidence>
<dbReference type="InterPro" id="IPR005335">
    <property type="entry name" value="Terminase_ssu"/>
</dbReference>
<proteinExistence type="predicted"/>
<reference evidence="5" key="1">
    <citation type="journal article" date="2021" name="Proc. Natl. Acad. Sci. U.S.A.">
        <title>A Catalog of Tens of Thousands of Viruses from Human Metagenomes Reveals Hidden Associations with Chronic Diseases.</title>
        <authorList>
            <person name="Tisza M.J."/>
            <person name="Buck C.B."/>
        </authorList>
    </citation>
    <scope>NUCLEOTIDE SEQUENCE</scope>
    <source>
        <strain evidence="5">Ctr4Z12</strain>
    </source>
</reference>
<dbReference type="Pfam" id="PF03592">
    <property type="entry name" value="Terminase_2"/>
    <property type="match status" value="1"/>
</dbReference>
<feature type="region of interest" description="Disordered" evidence="3">
    <location>
        <begin position="246"/>
        <end position="282"/>
    </location>
</feature>
<dbReference type="InterPro" id="IPR038713">
    <property type="entry name" value="Terminase_Gp1_N_sf"/>
</dbReference>
<protein>
    <submittedName>
        <fullName evidence="5">Terminase small subunit</fullName>
    </submittedName>
</protein>
<dbReference type="GO" id="GO:0051276">
    <property type="term" value="P:chromosome organization"/>
    <property type="evidence" value="ECO:0007669"/>
    <property type="project" value="InterPro"/>
</dbReference>
<feature type="region of interest" description="Disordered" evidence="3">
    <location>
        <begin position="57"/>
        <end position="90"/>
    </location>
</feature>